<gene>
    <name evidence="3" type="ORF">SAMN05421545_2509</name>
</gene>
<dbReference type="OrthoDB" id="5348860at2"/>
<dbReference type="Pfam" id="PF03724">
    <property type="entry name" value="META"/>
    <property type="match status" value="1"/>
</dbReference>
<keyword evidence="4" id="KW-1185">Reference proteome</keyword>
<evidence type="ECO:0000259" key="2">
    <source>
        <dbReference type="Pfam" id="PF03724"/>
    </source>
</evidence>
<dbReference type="STRING" id="1077936.SAMN05421545_2509"/>
<keyword evidence="1" id="KW-0732">Signal</keyword>
<dbReference type="Proteomes" id="UP000185924">
    <property type="component" value="Unassembled WGS sequence"/>
</dbReference>
<keyword evidence="3" id="KW-0346">Stress response</keyword>
<dbReference type="InterPro" id="IPR038670">
    <property type="entry name" value="HslJ-like_sf"/>
</dbReference>
<dbReference type="InterPro" id="IPR005184">
    <property type="entry name" value="DUF306_Meta_HslJ"/>
</dbReference>
<protein>
    <submittedName>
        <fullName evidence="3">Heat shock protein HslJ</fullName>
    </submittedName>
</protein>
<accession>A0A1N6YIT2</accession>
<reference evidence="4" key="1">
    <citation type="submission" date="2017-01" db="EMBL/GenBank/DDBJ databases">
        <authorList>
            <person name="Varghese N."/>
            <person name="Submissions S."/>
        </authorList>
    </citation>
    <scope>NUCLEOTIDE SEQUENCE [LARGE SCALE GENOMIC DNA]</scope>
    <source>
        <strain evidence="4">DM9</strain>
    </source>
</reference>
<organism evidence="3 4">
    <name type="scientific">Pontibacter lucknowensis</name>
    <dbReference type="NCBI Taxonomy" id="1077936"/>
    <lineage>
        <taxon>Bacteria</taxon>
        <taxon>Pseudomonadati</taxon>
        <taxon>Bacteroidota</taxon>
        <taxon>Cytophagia</taxon>
        <taxon>Cytophagales</taxon>
        <taxon>Hymenobacteraceae</taxon>
        <taxon>Pontibacter</taxon>
    </lineage>
</organism>
<sequence>MKNMVRTSWLLLLLLCLNACNLSEKNRQYGVEGDTELKSSYWILLSLQDQQFQDNPENRTAYIRFEAGENELKGYTGCNRLMGRYSVDNGSLKLTNLGTTRAMCPIIEQENLLMAVLEKADSYRIAGEILTLFYQNRAIATFRAGAEPNMPPNP</sequence>
<dbReference type="PANTHER" id="PTHR35535:SF1">
    <property type="entry name" value="HEAT SHOCK PROTEIN HSLJ"/>
    <property type="match status" value="1"/>
</dbReference>
<dbReference type="AlphaFoldDB" id="A0A1N6YIT2"/>
<feature type="domain" description="DUF306" evidence="2">
    <location>
        <begin position="36"/>
        <end position="142"/>
    </location>
</feature>
<evidence type="ECO:0000313" key="3">
    <source>
        <dbReference type="EMBL" id="SIR14411.1"/>
    </source>
</evidence>
<dbReference type="Gene3D" id="2.40.128.270">
    <property type="match status" value="1"/>
</dbReference>
<dbReference type="EMBL" id="FTNM01000003">
    <property type="protein sequence ID" value="SIR14411.1"/>
    <property type="molecule type" value="Genomic_DNA"/>
</dbReference>
<dbReference type="PANTHER" id="PTHR35535">
    <property type="entry name" value="HEAT SHOCK PROTEIN HSLJ"/>
    <property type="match status" value="1"/>
</dbReference>
<feature type="chain" id="PRO_5013360457" evidence="1">
    <location>
        <begin position="23"/>
        <end position="154"/>
    </location>
</feature>
<dbReference type="InterPro" id="IPR053147">
    <property type="entry name" value="Hsp_HslJ-like"/>
</dbReference>
<proteinExistence type="predicted"/>
<dbReference type="RefSeq" id="WP_076422361.1">
    <property type="nucleotide sequence ID" value="NZ_FTNM01000003.1"/>
</dbReference>
<name>A0A1N6YIT2_9BACT</name>
<evidence type="ECO:0000256" key="1">
    <source>
        <dbReference type="SAM" id="SignalP"/>
    </source>
</evidence>
<feature type="signal peptide" evidence="1">
    <location>
        <begin position="1"/>
        <end position="22"/>
    </location>
</feature>
<evidence type="ECO:0000313" key="4">
    <source>
        <dbReference type="Proteomes" id="UP000185924"/>
    </source>
</evidence>